<evidence type="ECO:0000313" key="2">
    <source>
        <dbReference type="EMBL" id="SEA22155.1"/>
    </source>
</evidence>
<dbReference type="InterPro" id="IPR015943">
    <property type="entry name" value="WD40/YVTN_repeat-like_dom_sf"/>
</dbReference>
<dbReference type="RefSeq" id="WP_093251372.1">
    <property type="nucleotide sequence ID" value="NZ_FNQM01000003.1"/>
</dbReference>
<dbReference type="PROSITE" id="PS51257">
    <property type="entry name" value="PROKAR_LIPOPROTEIN"/>
    <property type="match status" value="1"/>
</dbReference>
<accession>A0A1H3ZET6</accession>
<dbReference type="Pfam" id="PF13360">
    <property type="entry name" value="PQQ_2"/>
    <property type="match status" value="2"/>
</dbReference>
<dbReference type="Proteomes" id="UP000198703">
    <property type="component" value="Unassembled WGS sequence"/>
</dbReference>
<gene>
    <name evidence="2" type="ORF">SAMN05444370_103510</name>
</gene>
<dbReference type="AlphaFoldDB" id="A0A1H3ZET6"/>
<sequence>MSERTMGGRGAGLLGGGLRRCAMLGAAILSLAGCGLFESDEEILPGDRTPVRLASALPTAPADRAAQLAPLGVAQPLADWPQSNASPNRAPGHIAGPAGGAAPREAWRVDVGAGADGDRRITSSPVVSGGRVFALDAASSVTAVDAASGGVLWRTSLSPEAEGDDDGFGGGLAVADGRVIATTGFGDVVALGVTDGAELWRRGLGAPLRAAPAVDEERVVVVTRDNAAFALDARDGAVRWRVLGARGGAGFLGGASPALAGGLAVLPFLSGEVVAVAAANGRRIWADALASGQRGLASADISDITGDPVIAGSAVFVANQSGQMLALDARTGRRGWLRPIGSVTPVWAVGATLVAVSTEAQLVRLAAATGETLWAVDLPRWSDPDDREGAVAYGGPVVADGRVYLTSSEEGLLVFDAATGERVGVAPVSGGASAGPVIAGGALYVLSDDAVLYAFR</sequence>
<reference evidence="2 3" key="1">
    <citation type="submission" date="2016-10" db="EMBL/GenBank/DDBJ databases">
        <authorList>
            <person name="de Groot N.N."/>
        </authorList>
    </citation>
    <scope>NUCLEOTIDE SEQUENCE [LARGE SCALE GENOMIC DNA]</scope>
    <source>
        <strain evidence="2 3">DSM 15345</strain>
    </source>
</reference>
<dbReference type="InterPro" id="IPR011047">
    <property type="entry name" value="Quinoprotein_ADH-like_sf"/>
</dbReference>
<dbReference type="EMBL" id="FNQM01000003">
    <property type="protein sequence ID" value="SEA22155.1"/>
    <property type="molecule type" value="Genomic_DNA"/>
</dbReference>
<organism evidence="2 3">
    <name type="scientific">Rubrimonas cliftonensis</name>
    <dbReference type="NCBI Taxonomy" id="89524"/>
    <lineage>
        <taxon>Bacteria</taxon>
        <taxon>Pseudomonadati</taxon>
        <taxon>Pseudomonadota</taxon>
        <taxon>Alphaproteobacteria</taxon>
        <taxon>Rhodobacterales</taxon>
        <taxon>Paracoccaceae</taxon>
        <taxon>Rubrimonas</taxon>
    </lineage>
</organism>
<protein>
    <submittedName>
        <fullName evidence="2">Outer membrane protein assembly factor BamB, contains PQQ-like beta-propeller repeat</fullName>
    </submittedName>
</protein>
<name>A0A1H3ZET6_9RHOB</name>
<feature type="domain" description="Pyrrolo-quinoline quinone repeat" evidence="1">
    <location>
        <begin position="394"/>
        <end position="455"/>
    </location>
</feature>
<dbReference type="InterPro" id="IPR018391">
    <property type="entry name" value="PQQ_b-propeller_rpt"/>
</dbReference>
<evidence type="ECO:0000259" key="1">
    <source>
        <dbReference type="Pfam" id="PF13360"/>
    </source>
</evidence>
<dbReference type="SUPFAM" id="SSF50998">
    <property type="entry name" value="Quinoprotein alcohol dehydrogenase-like"/>
    <property type="match status" value="2"/>
</dbReference>
<proteinExistence type="predicted"/>
<evidence type="ECO:0000313" key="3">
    <source>
        <dbReference type="Proteomes" id="UP000198703"/>
    </source>
</evidence>
<dbReference type="Gene3D" id="2.130.10.10">
    <property type="entry name" value="YVTN repeat-like/Quinoprotein amine dehydrogenase"/>
    <property type="match status" value="1"/>
</dbReference>
<dbReference type="PANTHER" id="PTHR34512">
    <property type="entry name" value="CELL SURFACE PROTEIN"/>
    <property type="match status" value="1"/>
</dbReference>
<dbReference type="SMART" id="SM00564">
    <property type="entry name" value="PQQ"/>
    <property type="match status" value="5"/>
</dbReference>
<dbReference type="STRING" id="89524.SAMN05444370_103510"/>
<dbReference type="OrthoDB" id="5290752at2"/>
<dbReference type="PANTHER" id="PTHR34512:SF30">
    <property type="entry name" value="OUTER MEMBRANE PROTEIN ASSEMBLY FACTOR BAMB"/>
    <property type="match status" value="1"/>
</dbReference>
<dbReference type="InterPro" id="IPR002372">
    <property type="entry name" value="PQQ_rpt_dom"/>
</dbReference>
<keyword evidence="3" id="KW-1185">Reference proteome</keyword>
<feature type="domain" description="Pyrrolo-quinoline quinone repeat" evidence="1">
    <location>
        <begin position="139"/>
        <end position="375"/>
    </location>
</feature>